<protein>
    <submittedName>
        <fullName evidence="2">PHP domain-containing protein</fullName>
    </submittedName>
</protein>
<evidence type="ECO:0000259" key="1">
    <source>
        <dbReference type="SMART" id="SM00481"/>
    </source>
</evidence>
<dbReference type="InterPro" id="IPR047967">
    <property type="entry name" value="PolX_PHP"/>
</dbReference>
<feature type="domain" description="Polymerase/histidinol phosphatase N-terminal" evidence="1">
    <location>
        <begin position="108"/>
        <end position="187"/>
    </location>
</feature>
<dbReference type="GO" id="GO:0005829">
    <property type="term" value="C:cytosol"/>
    <property type="evidence" value="ECO:0007669"/>
    <property type="project" value="TreeGrafter"/>
</dbReference>
<dbReference type="InterPro" id="IPR016195">
    <property type="entry name" value="Pol/histidinol_Pase-like"/>
</dbReference>
<name>A0A934JZS8_9BACT</name>
<organism evidence="2 3">
    <name type="scientific">Candidatus Nephthysia bennettiae</name>
    <dbReference type="NCBI Taxonomy" id="3127016"/>
    <lineage>
        <taxon>Bacteria</taxon>
        <taxon>Bacillati</taxon>
        <taxon>Candidatus Dormiibacterota</taxon>
        <taxon>Candidatus Dormibacteria</taxon>
        <taxon>Candidatus Dormibacterales</taxon>
        <taxon>Candidatus Dormibacteraceae</taxon>
        <taxon>Candidatus Nephthysia</taxon>
    </lineage>
</organism>
<gene>
    <name evidence="2" type="ORF">JF922_07545</name>
</gene>
<dbReference type="NCBIfam" id="NF005928">
    <property type="entry name" value="PRK07945.1"/>
    <property type="match status" value="1"/>
</dbReference>
<dbReference type="Gene3D" id="3.20.20.140">
    <property type="entry name" value="Metal-dependent hydrolases"/>
    <property type="match status" value="1"/>
</dbReference>
<dbReference type="InterPro" id="IPR010996">
    <property type="entry name" value="HHH_MUS81"/>
</dbReference>
<dbReference type="FunFam" id="3.20.20.140:FF:000047">
    <property type="entry name" value="PHP domain-containing protein"/>
    <property type="match status" value="1"/>
</dbReference>
<evidence type="ECO:0000313" key="3">
    <source>
        <dbReference type="Proteomes" id="UP000612893"/>
    </source>
</evidence>
<dbReference type="InterPro" id="IPR027421">
    <property type="entry name" value="DNA_pol_lamdba_lyase_dom_sf"/>
</dbReference>
<sequence>MSPDEAAAYLAEIAYMLRHKGDSHRARAFTRVASMLLRDRPDLEALTRAGQLERLEGVGAGIARTLAELVETRHSSYLERLRAEVAPQLAAVEAVLKISPLVETGYQGDLHCHTDWSDGGASVLEMARAAQARGYRYLAITDHSPRITVVNGLGPERLAAQRRLIDQANAELDALTLLQGVEVDINEDGSLDEPDEALAALDVVIASPHVKLRMEAPAMTERMLRAVEHPHVDVIGHPTGRRPGSREGASYDFERVFKSAAEHGVVMEIDCDPARMDLSPELARLAASLGCRISLDSDAHAPDQLLYVDLALWMAQRAGIGTDGLVNWLELSRLREVFN</sequence>
<accession>A0A934JZS8</accession>
<dbReference type="InterPro" id="IPR003141">
    <property type="entry name" value="Pol/His_phosphatase_N"/>
</dbReference>
<dbReference type="SUPFAM" id="SSF47802">
    <property type="entry name" value="DNA polymerase beta, N-terminal domain-like"/>
    <property type="match status" value="1"/>
</dbReference>
<dbReference type="SMART" id="SM00481">
    <property type="entry name" value="POLIIIAc"/>
    <property type="match status" value="1"/>
</dbReference>
<dbReference type="Gene3D" id="1.10.150.110">
    <property type="entry name" value="DNA polymerase beta, N-terminal domain-like"/>
    <property type="match status" value="1"/>
</dbReference>
<proteinExistence type="predicted"/>
<dbReference type="Pfam" id="PF14716">
    <property type="entry name" value="HHH_8"/>
    <property type="match status" value="1"/>
</dbReference>
<dbReference type="RefSeq" id="WP_338200558.1">
    <property type="nucleotide sequence ID" value="NZ_JAEKNR010000084.1"/>
</dbReference>
<dbReference type="PANTHER" id="PTHR36928">
    <property type="entry name" value="PHOSPHATASE YCDX-RELATED"/>
    <property type="match status" value="1"/>
</dbReference>
<comment type="caution">
    <text evidence="2">The sequence shown here is derived from an EMBL/GenBank/DDBJ whole genome shotgun (WGS) entry which is preliminary data.</text>
</comment>
<dbReference type="AlphaFoldDB" id="A0A934JZS8"/>
<evidence type="ECO:0000313" key="2">
    <source>
        <dbReference type="EMBL" id="MBJ7597927.1"/>
    </source>
</evidence>
<keyword evidence="3" id="KW-1185">Reference proteome</keyword>
<dbReference type="InterPro" id="IPR050243">
    <property type="entry name" value="PHP_phosphatase"/>
</dbReference>
<dbReference type="EMBL" id="JAEKNR010000084">
    <property type="protein sequence ID" value="MBJ7597927.1"/>
    <property type="molecule type" value="Genomic_DNA"/>
</dbReference>
<dbReference type="PANTHER" id="PTHR36928:SF1">
    <property type="entry name" value="PHOSPHATASE YCDX-RELATED"/>
    <property type="match status" value="1"/>
</dbReference>
<dbReference type="Pfam" id="PF02811">
    <property type="entry name" value="PHP"/>
    <property type="match status" value="1"/>
</dbReference>
<dbReference type="SUPFAM" id="SSF89550">
    <property type="entry name" value="PHP domain-like"/>
    <property type="match status" value="1"/>
</dbReference>
<dbReference type="Proteomes" id="UP000612893">
    <property type="component" value="Unassembled WGS sequence"/>
</dbReference>
<dbReference type="CDD" id="cd07436">
    <property type="entry name" value="PHP_PolX"/>
    <property type="match status" value="1"/>
</dbReference>
<dbReference type="InterPro" id="IPR004013">
    <property type="entry name" value="PHP_dom"/>
</dbReference>
<dbReference type="GO" id="GO:0042578">
    <property type="term" value="F:phosphoric ester hydrolase activity"/>
    <property type="evidence" value="ECO:0007669"/>
    <property type="project" value="TreeGrafter"/>
</dbReference>
<dbReference type="GO" id="GO:0008270">
    <property type="term" value="F:zinc ion binding"/>
    <property type="evidence" value="ECO:0007669"/>
    <property type="project" value="TreeGrafter"/>
</dbReference>
<reference evidence="2" key="1">
    <citation type="submission" date="2020-10" db="EMBL/GenBank/DDBJ databases">
        <title>Ca. Dormibacterota MAGs.</title>
        <authorList>
            <person name="Montgomery K."/>
        </authorList>
    </citation>
    <scope>NUCLEOTIDE SEQUENCE [LARGE SCALE GENOMIC DNA]</scope>
    <source>
        <strain evidence="2">SC8812_S17_10</strain>
    </source>
</reference>